<evidence type="ECO:0000313" key="1">
    <source>
        <dbReference type="EMBL" id="CAH2052051.1"/>
    </source>
</evidence>
<name>A0ABN8IDC5_9NEOP</name>
<organism evidence="1 2">
    <name type="scientific">Iphiclides podalirius</name>
    <name type="common">scarce swallowtail</name>
    <dbReference type="NCBI Taxonomy" id="110791"/>
    <lineage>
        <taxon>Eukaryota</taxon>
        <taxon>Metazoa</taxon>
        <taxon>Ecdysozoa</taxon>
        <taxon>Arthropoda</taxon>
        <taxon>Hexapoda</taxon>
        <taxon>Insecta</taxon>
        <taxon>Pterygota</taxon>
        <taxon>Neoptera</taxon>
        <taxon>Endopterygota</taxon>
        <taxon>Lepidoptera</taxon>
        <taxon>Glossata</taxon>
        <taxon>Ditrysia</taxon>
        <taxon>Papilionoidea</taxon>
        <taxon>Papilionidae</taxon>
        <taxon>Papilioninae</taxon>
        <taxon>Iphiclides</taxon>
    </lineage>
</organism>
<sequence>MRRAVPAWPFEREPSRSMRLLRIHWRYPKQRRPQLNWSAIKYKLATTPSPPGLQGLDTEKKALLIRDNAQRNNRLNIIKWKKKQI</sequence>
<gene>
    <name evidence="1" type="ORF">IPOD504_LOCUS8054</name>
</gene>
<reference evidence="1" key="1">
    <citation type="submission" date="2022-03" db="EMBL/GenBank/DDBJ databases">
        <authorList>
            <person name="Martin H S."/>
        </authorList>
    </citation>
    <scope>NUCLEOTIDE SEQUENCE</scope>
</reference>
<keyword evidence="2" id="KW-1185">Reference proteome</keyword>
<evidence type="ECO:0000313" key="2">
    <source>
        <dbReference type="Proteomes" id="UP000837857"/>
    </source>
</evidence>
<proteinExistence type="predicted"/>
<dbReference type="Proteomes" id="UP000837857">
    <property type="component" value="Chromosome 20"/>
</dbReference>
<dbReference type="EMBL" id="OW152832">
    <property type="protein sequence ID" value="CAH2052051.1"/>
    <property type="molecule type" value="Genomic_DNA"/>
</dbReference>
<accession>A0ABN8IDC5</accession>
<feature type="non-terminal residue" evidence="1">
    <location>
        <position position="85"/>
    </location>
</feature>
<protein>
    <submittedName>
        <fullName evidence="1">Uncharacterized protein</fullName>
    </submittedName>
</protein>